<accession>A0AAV3Y576</accession>
<gene>
    <name evidence="2" type="ORF">PoB_000387900</name>
</gene>
<dbReference type="EMBL" id="BLXT01000469">
    <property type="protein sequence ID" value="GFN77373.1"/>
    <property type="molecule type" value="Genomic_DNA"/>
</dbReference>
<comment type="caution">
    <text evidence="2">The sequence shown here is derived from an EMBL/GenBank/DDBJ whole genome shotgun (WGS) entry which is preliminary data.</text>
</comment>
<feature type="region of interest" description="Disordered" evidence="1">
    <location>
        <begin position="142"/>
        <end position="182"/>
    </location>
</feature>
<evidence type="ECO:0000313" key="3">
    <source>
        <dbReference type="Proteomes" id="UP000735302"/>
    </source>
</evidence>
<organism evidence="2 3">
    <name type="scientific">Plakobranchus ocellatus</name>
    <dbReference type="NCBI Taxonomy" id="259542"/>
    <lineage>
        <taxon>Eukaryota</taxon>
        <taxon>Metazoa</taxon>
        <taxon>Spiralia</taxon>
        <taxon>Lophotrochozoa</taxon>
        <taxon>Mollusca</taxon>
        <taxon>Gastropoda</taxon>
        <taxon>Heterobranchia</taxon>
        <taxon>Euthyneura</taxon>
        <taxon>Panpulmonata</taxon>
        <taxon>Sacoglossa</taxon>
        <taxon>Placobranchoidea</taxon>
        <taxon>Plakobranchidae</taxon>
        <taxon>Plakobranchus</taxon>
    </lineage>
</organism>
<evidence type="ECO:0000313" key="2">
    <source>
        <dbReference type="EMBL" id="GFN77373.1"/>
    </source>
</evidence>
<dbReference type="AlphaFoldDB" id="A0AAV3Y576"/>
<keyword evidence="3" id="KW-1185">Reference proteome</keyword>
<name>A0AAV3Y576_9GAST</name>
<sequence>MDFAVSTSQKNLCSPTTPSRVLWTHVLSALHSVRSVGGTVNTESALRSAGTPLPRVRAPPSVPWHEWCWTTKSGTAVTSCEGNRPRSSSARKGTNNTTTVQQYNFTTTTVESRYAKGRETDCERSTETGQLRVHLLAWSGNKKRRPASKLISRNPTLQQGPARHLDQWSSHFSHSGPLAPCL</sequence>
<dbReference type="Proteomes" id="UP000735302">
    <property type="component" value="Unassembled WGS sequence"/>
</dbReference>
<proteinExistence type="predicted"/>
<reference evidence="2 3" key="1">
    <citation type="journal article" date="2021" name="Elife">
        <title>Chloroplast acquisition without the gene transfer in kleptoplastic sea slugs, Plakobranchus ocellatus.</title>
        <authorList>
            <person name="Maeda T."/>
            <person name="Takahashi S."/>
            <person name="Yoshida T."/>
            <person name="Shimamura S."/>
            <person name="Takaki Y."/>
            <person name="Nagai Y."/>
            <person name="Toyoda A."/>
            <person name="Suzuki Y."/>
            <person name="Arimoto A."/>
            <person name="Ishii H."/>
            <person name="Satoh N."/>
            <person name="Nishiyama T."/>
            <person name="Hasebe M."/>
            <person name="Maruyama T."/>
            <person name="Minagawa J."/>
            <person name="Obokata J."/>
            <person name="Shigenobu S."/>
        </authorList>
    </citation>
    <scope>NUCLEOTIDE SEQUENCE [LARGE SCALE GENOMIC DNA]</scope>
</reference>
<protein>
    <submittedName>
        <fullName evidence="2">Uncharacterized protein</fullName>
    </submittedName>
</protein>
<evidence type="ECO:0000256" key="1">
    <source>
        <dbReference type="SAM" id="MobiDB-lite"/>
    </source>
</evidence>